<sequence length="64" mass="6621">MGPPGRGPRDLARHRLPLAVRTATPADWPALTAAGLPTVRDAGFTEIAPGSSTVVADHPALRGR</sequence>
<proteinExistence type="predicted"/>
<reference evidence="1" key="1">
    <citation type="submission" date="2024-06" db="EMBL/GenBank/DDBJ databases">
        <authorList>
            <consortium name="consrtm"/>
            <person name="Uemura M."/>
            <person name="Terahara T."/>
        </authorList>
    </citation>
    <scope>NUCLEOTIDE SEQUENCE</scope>
    <source>
        <strain evidence="1">KM77-8</strain>
    </source>
</reference>
<dbReference type="EMBL" id="AP035768">
    <property type="protein sequence ID" value="BFO16520.1"/>
    <property type="molecule type" value="Genomic_DNA"/>
</dbReference>
<gene>
    <name evidence="1" type="ORF">SHKM778_29080</name>
</gene>
<dbReference type="AlphaFoldDB" id="A0AAT9HGI0"/>
<protein>
    <recommendedName>
        <fullName evidence="2">GNAT family N-acetyltransferase</fullName>
    </recommendedName>
</protein>
<reference evidence="1" key="2">
    <citation type="submission" date="2024-07" db="EMBL/GenBank/DDBJ databases">
        <title>Streptomyces haneummycinica sp. nov., a new antibiotic-producing actinobacterium isolated from marine sediment.</title>
        <authorList>
            <person name="Uemura M."/>
            <person name="Hamada M."/>
            <person name="Hirano S."/>
            <person name="Kobayashi K."/>
            <person name="Ohshiro T."/>
            <person name="Kobayashi T."/>
            <person name="Terahara T."/>
        </authorList>
    </citation>
    <scope>NUCLEOTIDE SEQUENCE</scope>
    <source>
        <strain evidence="1">KM77-8</strain>
    </source>
</reference>
<dbReference type="SUPFAM" id="SSF102462">
    <property type="entry name" value="Peptidyl-tRNA hydrolase II"/>
    <property type="match status" value="1"/>
</dbReference>
<evidence type="ECO:0000313" key="1">
    <source>
        <dbReference type="EMBL" id="BFO16520.1"/>
    </source>
</evidence>
<name>A0AAT9HGI0_9ACTN</name>
<accession>A0AAT9HGI0</accession>
<evidence type="ECO:0008006" key="2">
    <source>
        <dbReference type="Google" id="ProtNLM"/>
    </source>
</evidence>
<dbReference type="InterPro" id="IPR023476">
    <property type="entry name" value="Pep_tRNA_hydro_II_dom_sf"/>
</dbReference>
<organism evidence="1">
    <name type="scientific">Streptomyces haneummycinicus</name>
    <dbReference type="NCBI Taxonomy" id="3074435"/>
    <lineage>
        <taxon>Bacteria</taxon>
        <taxon>Bacillati</taxon>
        <taxon>Actinomycetota</taxon>
        <taxon>Actinomycetes</taxon>
        <taxon>Kitasatosporales</taxon>
        <taxon>Streptomycetaceae</taxon>
        <taxon>Streptomyces</taxon>
    </lineage>
</organism>